<keyword evidence="3" id="KW-1185">Reference proteome</keyword>
<gene>
    <name evidence="2" type="ORF">DP107_14925</name>
</gene>
<dbReference type="FunCoup" id="A0A554MX01">
    <property type="interactions" value="3"/>
</dbReference>
<dbReference type="PANTHER" id="PTHR38137:SF1">
    <property type="entry name" value="PRC-BARREL DOMAIN-CONTAINING PROTEIN"/>
    <property type="match status" value="1"/>
</dbReference>
<evidence type="ECO:0000313" key="3">
    <source>
        <dbReference type="Proteomes" id="UP000319894"/>
    </source>
</evidence>
<feature type="domain" description="PRC-barrel" evidence="1">
    <location>
        <begin position="8"/>
        <end position="83"/>
    </location>
</feature>
<dbReference type="InterPro" id="IPR027275">
    <property type="entry name" value="PRC-brl_dom"/>
</dbReference>
<dbReference type="PANTHER" id="PTHR38137">
    <property type="entry name" value="PRC-BARREL DOMAIN PROTEIN"/>
    <property type="match status" value="1"/>
</dbReference>
<accession>A0A554MX01</accession>
<evidence type="ECO:0000259" key="1">
    <source>
        <dbReference type="Pfam" id="PF05239"/>
    </source>
</evidence>
<dbReference type="SUPFAM" id="SSF50346">
    <property type="entry name" value="PRC-barrel domain"/>
    <property type="match status" value="1"/>
</dbReference>
<dbReference type="RefSeq" id="WP_144262948.1">
    <property type="nucleotide sequence ID" value="NZ_QMDX01000011.1"/>
</dbReference>
<dbReference type="Gene3D" id="2.30.30.240">
    <property type="entry name" value="PRC-barrel domain"/>
    <property type="match status" value="1"/>
</dbReference>
<dbReference type="Proteomes" id="UP000319894">
    <property type="component" value="Unassembled WGS sequence"/>
</dbReference>
<dbReference type="OrthoDB" id="68960at2157"/>
<name>A0A554MX01_9EURY</name>
<dbReference type="EMBL" id="QMDX01000011">
    <property type="protein sequence ID" value="TSD09662.1"/>
    <property type="molecule type" value="Genomic_DNA"/>
</dbReference>
<comment type="caution">
    <text evidence="2">The sequence shown here is derived from an EMBL/GenBank/DDBJ whole genome shotgun (WGS) entry which is preliminary data.</text>
</comment>
<organism evidence="2 3">
    <name type="scientific">Haloglomus irregulare</name>
    <dbReference type="NCBI Taxonomy" id="2234134"/>
    <lineage>
        <taxon>Archaea</taxon>
        <taxon>Methanobacteriati</taxon>
        <taxon>Methanobacteriota</taxon>
        <taxon>Stenosarchaea group</taxon>
        <taxon>Halobacteria</taxon>
        <taxon>Halobacteriales</taxon>
        <taxon>Natronomonadaceae</taxon>
        <taxon>Haloglomus</taxon>
    </lineage>
</organism>
<evidence type="ECO:0000313" key="2">
    <source>
        <dbReference type="EMBL" id="TSD09662.1"/>
    </source>
</evidence>
<dbReference type="Pfam" id="PF05239">
    <property type="entry name" value="PRC"/>
    <property type="match status" value="1"/>
</dbReference>
<reference evidence="2 3" key="1">
    <citation type="submission" date="2018-06" db="EMBL/GenBank/DDBJ databases">
        <title>Natronomonas sp. F16-60 a new haloarchaeon isolated from a solar saltern of Isla Cristina, Huelva, Spain.</title>
        <authorList>
            <person name="Duran-Viseras A."/>
            <person name="Sanchez-Porro C."/>
            <person name="Ventosa A."/>
        </authorList>
    </citation>
    <scope>NUCLEOTIDE SEQUENCE [LARGE SCALE GENOMIC DNA]</scope>
    <source>
        <strain evidence="2 3">F16-60</strain>
    </source>
</reference>
<proteinExistence type="predicted"/>
<protein>
    <submittedName>
        <fullName evidence="2">Photosystem reaction center subunit H</fullName>
    </submittedName>
</protein>
<dbReference type="InParanoid" id="A0A554MX01"/>
<dbReference type="AlphaFoldDB" id="A0A554MX01"/>
<sequence>MTEEPQEITTLVGREVYSNDGVFVGQVEDLRLDVDGRTVTGLALTQLNYDLFNEQVNGSRGVILPYRWVRSVGDVILVNDIVERMHGTNGEEEPLAASH</sequence>
<dbReference type="InterPro" id="IPR011033">
    <property type="entry name" value="PRC_barrel-like_sf"/>
</dbReference>